<accession>A0A495XYM1</accession>
<feature type="compositionally biased region" description="Low complexity" evidence="1">
    <location>
        <begin position="84"/>
        <end position="93"/>
    </location>
</feature>
<organism evidence="2 3">
    <name type="scientific">Terracoccus luteus</name>
    <dbReference type="NCBI Taxonomy" id="53356"/>
    <lineage>
        <taxon>Bacteria</taxon>
        <taxon>Bacillati</taxon>
        <taxon>Actinomycetota</taxon>
        <taxon>Actinomycetes</taxon>
        <taxon>Micrococcales</taxon>
        <taxon>Intrasporangiaceae</taxon>
        <taxon>Terracoccus</taxon>
    </lineage>
</organism>
<keyword evidence="3" id="KW-1185">Reference proteome</keyword>
<protein>
    <submittedName>
        <fullName evidence="2">Uncharacterized protein</fullName>
    </submittedName>
</protein>
<feature type="compositionally biased region" description="Polar residues" evidence="1">
    <location>
        <begin position="37"/>
        <end position="54"/>
    </location>
</feature>
<feature type="region of interest" description="Disordered" evidence="1">
    <location>
        <begin position="1"/>
        <end position="106"/>
    </location>
</feature>
<feature type="compositionally biased region" description="Basic and acidic residues" evidence="1">
    <location>
        <begin position="96"/>
        <end position="106"/>
    </location>
</feature>
<dbReference type="EMBL" id="RBXT01000001">
    <property type="protein sequence ID" value="RKT78265.1"/>
    <property type="molecule type" value="Genomic_DNA"/>
</dbReference>
<evidence type="ECO:0000313" key="2">
    <source>
        <dbReference type="EMBL" id="RKT78265.1"/>
    </source>
</evidence>
<evidence type="ECO:0000256" key="1">
    <source>
        <dbReference type="SAM" id="MobiDB-lite"/>
    </source>
</evidence>
<dbReference type="RefSeq" id="WP_121032367.1">
    <property type="nucleotide sequence ID" value="NZ_RBXT01000001.1"/>
</dbReference>
<feature type="compositionally biased region" description="Basic and acidic residues" evidence="1">
    <location>
        <begin position="1"/>
        <end position="12"/>
    </location>
</feature>
<dbReference type="Proteomes" id="UP000278440">
    <property type="component" value="Unassembled WGS sequence"/>
</dbReference>
<proteinExistence type="predicted"/>
<gene>
    <name evidence="2" type="ORF">DFJ68_1705</name>
</gene>
<reference evidence="2 3" key="1">
    <citation type="submission" date="2018-10" db="EMBL/GenBank/DDBJ databases">
        <title>Sequencing the genomes of 1000 actinobacteria strains.</title>
        <authorList>
            <person name="Klenk H.-P."/>
        </authorList>
    </citation>
    <scope>NUCLEOTIDE SEQUENCE [LARGE SCALE GENOMIC DNA]</scope>
    <source>
        <strain evidence="2 3">DSM 44267</strain>
    </source>
</reference>
<name>A0A495XYM1_9MICO</name>
<comment type="caution">
    <text evidence="2">The sequence shown here is derived from an EMBL/GenBank/DDBJ whole genome shotgun (WGS) entry which is preliminary data.</text>
</comment>
<evidence type="ECO:0000313" key="3">
    <source>
        <dbReference type="Proteomes" id="UP000278440"/>
    </source>
</evidence>
<sequence length="121" mass="12794">MSSTDDAHDAHEIAPAPVPSPPHVDETRAVSPHGPAGSTNRPSPPSGSTGQSEPSRLPVDERHEDLGDQPVEEPPATGDDDLDAALGELAQAQNRSFEERVDTGERVHRLLQGRLGDLGRA</sequence>
<dbReference type="AlphaFoldDB" id="A0A495XYM1"/>